<dbReference type="RefSeq" id="WP_150439045.1">
    <property type="nucleotide sequence ID" value="NZ_VYKL01000013.1"/>
</dbReference>
<evidence type="ECO:0000259" key="1">
    <source>
        <dbReference type="Pfam" id="PF08858"/>
    </source>
</evidence>
<dbReference type="Gene3D" id="4.10.810.10">
    <property type="entry name" value="Virus Scaffolding Protein, Chain A"/>
    <property type="match status" value="1"/>
</dbReference>
<sequence length="78" mass="9326">MKENSYTELMKSSAMNKKKLKENYILDLYIEMFLTEILLKAEKESLLARIDKAIDERNKENFDLLSEQFRELSKRFGT</sequence>
<dbReference type="EMBL" id="VYKL01000013">
    <property type="protein sequence ID" value="KAA9027503.1"/>
    <property type="molecule type" value="Genomic_DNA"/>
</dbReference>
<organism evidence="2 3">
    <name type="scientific">Niallia endozanthoxylica</name>
    <dbReference type="NCBI Taxonomy" id="2036016"/>
    <lineage>
        <taxon>Bacteria</taxon>
        <taxon>Bacillati</taxon>
        <taxon>Bacillota</taxon>
        <taxon>Bacilli</taxon>
        <taxon>Bacillales</taxon>
        <taxon>Bacillaceae</taxon>
        <taxon>Niallia</taxon>
    </lineage>
</organism>
<dbReference type="InterPro" id="IPR014957">
    <property type="entry name" value="IDEAL_dom"/>
</dbReference>
<protein>
    <submittedName>
        <fullName evidence="2">IDEAL domain-containing protein</fullName>
    </submittedName>
</protein>
<dbReference type="AlphaFoldDB" id="A0A5J5HY97"/>
<reference evidence="2 3" key="1">
    <citation type="submission" date="2019-09" db="EMBL/GenBank/DDBJ databases">
        <title>Whole genome sequences of isolates from the Mars Exploration Rovers.</title>
        <authorList>
            <person name="Seuylemezian A."/>
            <person name="Vaishampayan P."/>
        </authorList>
    </citation>
    <scope>NUCLEOTIDE SEQUENCE [LARGE SCALE GENOMIC DNA]</scope>
    <source>
        <strain evidence="2 3">MER_TA_151</strain>
    </source>
</reference>
<dbReference type="Proteomes" id="UP000326671">
    <property type="component" value="Unassembled WGS sequence"/>
</dbReference>
<dbReference type="Pfam" id="PF08858">
    <property type="entry name" value="IDEAL"/>
    <property type="match status" value="1"/>
</dbReference>
<name>A0A5J5HY97_9BACI</name>
<gene>
    <name evidence="2" type="ORF">F4V44_05760</name>
</gene>
<evidence type="ECO:0000313" key="2">
    <source>
        <dbReference type="EMBL" id="KAA9027503.1"/>
    </source>
</evidence>
<feature type="domain" description="IDEAL" evidence="1">
    <location>
        <begin position="33"/>
        <end position="68"/>
    </location>
</feature>
<keyword evidence="3" id="KW-1185">Reference proteome</keyword>
<proteinExistence type="predicted"/>
<evidence type="ECO:0000313" key="3">
    <source>
        <dbReference type="Proteomes" id="UP000326671"/>
    </source>
</evidence>
<accession>A0A5J5HY97</accession>
<comment type="caution">
    <text evidence="2">The sequence shown here is derived from an EMBL/GenBank/DDBJ whole genome shotgun (WGS) entry which is preliminary data.</text>
</comment>
<dbReference type="InterPro" id="IPR027393">
    <property type="entry name" value="Virus_scaffolding_prot_C"/>
</dbReference>
<dbReference type="OrthoDB" id="2969764at2"/>